<dbReference type="AlphaFoldDB" id="A0A345E5J7"/>
<feature type="transmembrane region" description="Helical" evidence="5">
    <location>
        <begin position="231"/>
        <end position="255"/>
    </location>
</feature>
<evidence type="ECO:0000256" key="5">
    <source>
        <dbReference type="SAM" id="Phobius"/>
    </source>
</evidence>
<comment type="subcellular location">
    <subcellularLocation>
        <location evidence="1">Endomembrane system</location>
        <topology evidence="1">Multi-pass membrane protein</topology>
    </subcellularLocation>
</comment>
<accession>A0A345EFB2</accession>
<dbReference type="GeneID" id="37288131"/>
<dbReference type="RefSeq" id="WP_114586596.1">
    <property type="nucleotide sequence ID" value="NZ_CP031148.1"/>
</dbReference>
<dbReference type="GO" id="GO:0061513">
    <property type="term" value="F:glucose 6-phosphate:phosphate antiporter activity"/>
    <property type="evidence" value="ECO:0007669"/>
    <property type="project" value="TreeGrafter"/>
</dbReference>
<evidence type="ECO:0000256" key="1">
    <source>
        <dbReference type="ARBA" id="ARBA00004127"/>
    </source>
</evidence>
<protein>
    <submittedName>
        <fullName evidence="7">MFS transporter</fullName>
    </submittedName>
</protein>
<keyword evidence="10" id="KW-1185">Reference proteome</keyword>
<dbReference type="InterPro" id="IPR011701">
    <property type="entry name" value="MFS"/>
</dbReference>
<dbReference type="InterPro" id="IPR036259">
    <property type="entry name" value="MFS_trans_sf"/>
</dbReference>
<dbReference type="KEGG" id="haj:DU500_14125"/>
<feature type="transmembrane region" description="Helical" evidence="5">
    <location>
        <begin position="398"/>
        <end position="419"/>
    </location>
</feature>
<dbReference type="GO" id="GO:0012505">
    <property type="term" value="C:endomembrane system"/>
    <property type="evidence" value="ECO:0007669"/>
    <property type="project" value="UniProtKB-SubCell"/>
</dbReference>
<dbReference type="PANTHER" id="PTHR43826">
    <property type="entry name" value="GLUCOSE-6-PHOSPHATE EXCHANGER SLC37A4"/>
    <property type="match status" value="1"/>
</dbReference>
<dbReference type="Pfam" id="PF07690">
    <property type="entry name" value="MFS_1"/>
    <property type="match status" value="1"/>
</dbReference>
<feature type="transmembrane region" description="Helical" evidence="5">
    <location>
        <begin position="136"/>
        <end position="158"/>
    </location>
</feature>
<evidence type="ECO:0000313" key="8">
    <source>
        <dbReference type="EMBL" id="AXG10884.1"/>
    </source>
</evidence>
<evidence type="ECO:0000256" key="4">
    <source>
        <dbReference type="ARBA" id="ARBA00023136"/>
    </source>
</evidence>
<dbReference type="GO" id="GO:0035435">
    <property type="term" value="P:phosphate ion transmembrane transport"/>
    <property type="evidence" value="ECO:0007669"/>
    <property type="project" value="TreeGrafter"/>
</dbReference>
<evidence type="ECO:0000256" key="2">
    <source>
        <dbReference type="ARBA" id="ARBA00022692"/>
    </source>
</evidence>
<evidence type="ECO:0000259" key="6">
    <source>
        <dbReference type="PROSITE" id="PS50850"/>
    </source>
</evidence>
<sequence length="437" mass="45038">MSLSVRRRRLLLWTALAGGFLFVNFHRTATAVLADSLARTFDATGSQLGLLHSSFFYIYAALQLPAGLVVDRYGPRWVGAAGLAVLSAGVLWFARSDTLLVAFLARAVVGLGGSVCYIATLRFCANWFRPDEYATMTGYTVAAAGAGGILATTPLALAIDRVGWRLAILATGVVTAVVAVAVAGAVRDTPSDAGYDDVGVGVGVAVADEDTASLSDIVANTRTVLREAETWLMGLLLFLVLGVNFTVLGLWGVPFVADTYGVSVARASTYLLVGNVGFVLGSPAIGALSDRTGRRTELIVATAVVFALSYGVLVTVPPLPVVGAALFCALLANGGVSLVFTVGKERHEPAVAGTVTGVINSLGYVGAATLPTVMGAVLDAYWTGEVINGARVYTVAGYRVAFGIATAAALLAVVAGLWLHRREAQVAGPSTPAVGDG</sequence>
<keyword evidence="2 5" id="KW-0812">Transmembrane</keyword>
<dbReference type="EMBL" id="CP031148">
    <property type="protein sequence ID" value="AXG10884.1"/>
    <property type="molecule type" value="Genomic_DNA"/>
</dbReference>
<dbReference type="EMBL" id="CP031150">
    <property type="protein sequence ID" value="AXG07469.1"/>
    <property type="molecule type" value="Genomic_DNA"/>
</dbReference>
<feature type="transmembrane region" description="Helical" evidence="5">
    <location>
        <begin position="298"/>
        <end position="316"/>
    </location>
</feature>
<dbReference type="GO" id="GO:0016020">
    <property type="term" value="C:membrane"/>
    <property type="evidence" value="ECO:0007669"/>
    <property type="project" value="UniProtKB-ARBA"/>
</dbReference>
<reference evidence="8 9" key="1">
    <citation type="submission" date="2018-07" db="EMBL/GenBank/DDBJ databases">
        <title>Genome sequences of Haloplanus sp. CBA1112.</title>
        <authorList>
            <person name="Kim Y.B."/>
            <person name="Roh S.W."/>
        </authorList>
    </citation>
    <scope>NUCLEOTIDE SEQUENCE [LARGE SCALE GENOMIC DNA]</scope>
    <source>
        <strain evidence="8 9">CBA1112</strain>
    </source>
</reference>
<name>A0A345E5J7_9EURY</name>
<feature type="transmembrane region" description="Helical" evidence="5">
    <location>
        <begin position="267"/>
        <end position="286"/>
    </location>
</feature>
<gene>
    <name evidence="8" type="ORF">DU484_14095</name>
    <name evidence="7" type="ORF">DU500_14125</name>
</gene>
<feature type="transmembrane region" description="Helical" evidence="5">
    <location>
        <begin position="100"/>
        <end position="124"/>
    </location>
</feature>
<dbReference type="SUPFAM" id="SSF103473">
    <property type="entry name" value="MFS general substrate transporter"/>
    <property type="match status" value="1"/>
</dbReference>
<dbReference type="PROSITE" id="PS50850">
    <property type="entry name" value="MFS"/>
    <property type="match status" value="1"/>
</dbReference>
<dbReference type="PANTHER" id="PTHR43826:SF3">
    <property type="entry name" value="GLUCOSE-6-PHOSPHATE EXCHANGER SLC37A4"/>
    <property type="match status" value="1"/>
</dbReference>
<feature type="transmembrane region" description="Helical" evidence="5">
    <location>
        <begin position="77"/>
        <end position="94"/>
    </location>
</feature>
<dbReference type="OrthoDB" id="29061at2157"/>
<keyword evidence="3 5" id="KW-1133">Transmembrane helix</keyword>
<reference evidence="7 10" key="2">
    <citation type="submission" date="2018-07" db="EMBL/GenBank/DDBJ databases">
        <title>Genome sequences of Haloplanus sp. CBA1113.</title>
        <authorList>
            <person name="Kim Y.B."/>
            <person name="Roh S.W."/>
        </authorList>
    </citation>
    <scope>NUCLEOTIDE SEQUENCE [LARGE SCALE GENOMIC DNA]</scope>
    <source>
        <strain evidence="7 10">CBA1113</strain>
    </source>
</reference>
<dbReference type="Proteomes" id="UP000252985">
    <property type="component" value="Chromosome"/>
</dbReference>
<feature type="transmembrane region" description="Helical" evidence="5">
    <location>
        <begin position="164"/>
        <end position="186"/>
    </location>
</feature>
<organism evidence="7 10">
    <name type="scientific">Haloplanus rubicundus</name>
    <dbReference type="NCBI Taxonomy" id="1547898"/>
    <lineage>
        <taxon>Archaea</taxon>
        <taxon>Methanobacteriati</taxon>
        <taxon>Methanobacteriota</taxon>
        <taxon>Stenosarchaea group</taxon>
        <taxon>Halobacteria</taxon>
        <taxon>Halobacteriales</taxon>
        <taxon>Haloferacaceae</taxon>
        <taxon>Haloplanus</taxon>
    </lineage>
</organism>
<accession>A0A345E5J7</accession>
<feature type="transmembrane region" description="Helical" evidence="5">
    <location>
        <begin position="322"/>
        <end position="343"/>
    </location>
</feature>
<evidence type="ECO:0000313" key="7">
    <source>
        <dbReference type="EMBL" id="AXG07469.1"/>
    </source>
</evidence>
<dbReference type="InterPro" id="IPR020846">
    <property type="entry name" value="MFS_dom"/>
</dbReference>
<dbReference type="Proteomes" id="UP000253273">
    <property type="component" value="Chromosome"/>
</dbReference>
<evidence type="ECO:0000313" key="10">
    <source>
        <dbReference type="Proteomes" id="UP000253273"/>
    </source>
</evidence>
<keyword evidence="4 5" id="KW-0472">Membrane</keyword>
<feature type="transmembrane region" description="Helical" evidence="5">
    <location>
        <begin position="355"/>
        <end position="378"/>
    </location>
</feature>
<dbReference type="Gene3D" id="1.20.1250.20">
    <property type="entry name" value="MFS general substrate transporter like domains"/>
    <property type="match status" value="2"/>
</dbReference>
<feature type="transmembrane region" description="Helical" evidence="5">
    <location>
        <begin position="50"/>
        <end position="70"/>
    </location>
</feature>
<feature type="domain" description="Major facilitator superfamily (MFS) profile" evidence="6">
    <location>
        <begin position="12"/>
        <end position="424"/>
    </location>
</feature>
<evidence type="ECO:0000256" key="3">
    <source>
        <dbReference type="ARBA" id="ARBA00022989"/>
    </source>
</evidence>
<evidence type="ECO:0000313" key="9">
    <source>
        <dbReference type="Proteomes" id="UP000252985"/>
    </source>
</evidence>
<dbReference type="InterPro" id="IPR051337">
    <property type="entry name" value="OPA_Antiporter"/>
</dbReference>
<proteinExistence type="predicted"/>
<dbReference type="KEGG" id="haq:DU484_14095"/>